<dbReference type="InterPro" id="IPR036396">
    <property type="entry name" value="Cyt_P450_sf"/>
</dbReference>
<accession>A0A423WR26</accession>
<reference evidence="2 3" key="1">
    <citation type="submission" date="2015-09" db="EMBL/GenBank/DDBJ databases">
        <title>Host preference determinants of Valsa canker pathogens revealed by comparative genomics.</title>
        <authorList>
            <person name="Yin Z."/>
            <person name="Huang L."/>
        </authorList>
    </citation>
    <scope>NUCLEOTIDE SEQUENCE [LARGE SCALE GENOMIC DNA]</scope>
    <source>
        <strain evidence="2 3">SXYLt</strain>
    </source>
</reference>
<dbReference type="SUPFAM" id="SSF48264">
    <property type="entry name" value="Cytochrome P450"/>
    <property type="match status" value="1"/>
</dbReference>
<dbReference type="PANTHER" id="PTHR24299:SF21">
    <property type="entry name" value="OS09G0441600 PROTEIN"/>
    <property type="match status" value="1"/>
</dbReference>
<dbReference type="OrthoDB" id="1470350at2759"/>
<dbReference type="Proteomes" id="UP000285146">
    <property type="component" value="Unassembled WGS sequence"/>
</dbReference>
<dbReference type="Pfam" id="PF00067">
    <property type="entry name" value="p450"/>
    <property type="match status" value="1"/>
</dbReference>
<name>A0A423WR26_9PEZI</name>
<dbReference type="GO" id="GO:0005506">
    <property type="term" value="F:iron ion binding"/>
    <property type="evidence" value="ECO:0007669"/>
    <property type="project" value="InterPro"/>
</dbReference>
<dbReference type="PANTHER" id="PTHR24299">
    <property type="entry name" value="CYTOCHROME P450 FAMILY 1"/>
    <property type="match status" value="1"/>
</dbReference>
<dbReference type="EMBL" id="LKEB01000045">
    <property type="protein sequence ID" value="ROW05906.1"/>
    <property type="molecule type" value="Genomic_DNA"/>
</dbReference>
<dbReference type="InParanoid" id="A0A423WR26"/>
<organism evidence="2 3">
    <name type="scientific">Cytospora leucostoma</name>
    <dbReference type="NCBI Taxonomy" id="1230097"/>
    <lineage>
        <taxon>Eukaryota</taxon>
        <taxon>Fungi</taxon>
        <taxon>Dikarya</taxon>
        <taxon>Ascomycota</taxon>
        <taxon>Pezizomycotina</taxon>
        <taxon>Sordariomycetes</taxon>
        <taxon>Sordariomycetidae</taxon>
        <taxon>Diaporthales</taxon>
        <taxon>Cytosporaceae</taxon>
        <taxon>Cytospora</taxon>
    </lineage>
</organism>
<dbReference type="STRING" id="1230097.A0A423WR26"/>
<evidence type="ECO:0000313" key="3">
    <source>
        <dbReference type="Proteomes" id="UP000285146"/>
    </source>
</evidence>
<keyword evidence="1" id="KW-1133">Transmembrane helix</keyword>
<evidence type="ECO:0000256" key="1">
    <source>
        <dbReference type="SAM" id="Phobius"/>
    </source>
</evidence>
<proteinExistence type="predicted"/>
<keyword evidence="1" id="KW-0472">Membrane</keyword>
<dbReference type="GO" id="GO:0016705">
    <property type="term" value="F:oxidoreductase activity, acting on paired donors, with incorporation or reduction of molecular oxygen"/>
    <property type="evidence" value="ECO:0007669"/>
    <property type="project" value="InterPro"/>
</dbReference>
<evidence type="ECO:0008006" key="4">
    <source>
        <dbReference type="Google" id="ProtNLM"/>
    </source>
</evidence>
<evidence type="ECO:0000313" key="2">
    <source>
        <dbReference type="EMBL" id="ROW05906.1"/>
    </source>
</evidence>
<keyword evidence="1" id="KW-0812">Transmembrane</keyword>
<comment type="caution">
    <text evidence="2">The sequence shown here is derived from an EMBL/GenBank/DDBJ whole genome shotgun (WGS) entry which is preliminary data.</text>
</comment>
<dbReference type="GO" id="GO:0020037">
    <property type="term" value="F:heme binding"/>
    <property type="evidence" value="ECO:0007669"/>
    <property type="project" value="InterPro"/>
</dbReference>
<dbReference type="Gene3D" id="1.10.630.10">
    <property type="entry name" value="Cytochrome P450"/>
    <property type="match status" value="1"/>
</dbReference>
<keyword evidence="3" id="KW-1185">Reference proteome</keyword>
<feature type="transmembrane region" description="Helical" evidence="1">
    <location>
        <begin position="12"/>
        <end position="31"/>
    </location>
</feature>
<sequence length="133" mass="14759">MAFFPTPYFQPSQVASLLAVLGALLAITVWIRRDRRLDKMPGPPGWPLVGIGIGLPPRPIFTLHNWALEYGEVFKLRVGWYNWVVLNSPQAIKEILDKQASTITHPDLSAQGPTADFKALSSLSKLRPSSQLP</sequence>
<dbReference type="InterPro" id="IPR001128">
    <property type="entry name" value="Cyt_P450"/>
</dbReference>
<dbReference type="AlphaFoldDB" id="A0A423WR26"/>
<dbReference type="GO" id="GO:0004497">
    <property type="term" value="F:monooxygenase activity"/>
    <property type="evidence" value="ECO:0007669"/>
    <property type="project" value="InterPro"/>
</dbReference>
<protein>
    <recommendedName>
        <fullName evidence="4">Cytochrome P450</fullName>
    </recommendedName>
</protein>
<gene>
    <name evidence="2" type="ORF">VPNG_08035</name>
</gene>